<keyword evidence="1" id="KW-0597">Phosphoprotein</keyword>
<dbReference type="KEGG" id="pbs:Plabr_1783"/>
<dbReference type="GO" id="GO:0000160">
    <property type="term" value="P:phosphorelay signal transduction system"/>
    <property type="evidence" value="ECO:0007669"/>
    <property type="project" value="InterPro"/>
</dbReference>
<keyword evidence="4" id="KW-1185">Reference proteome</keyword>
<protein>
    <submittedName>
        <fullName evidence="3">Response regulator receiver protein</fullName>
    </submittedName>
</protein>
<dbReference type="STRING" id="756272.Plabr_1783"/>
<dbReference type="HOGENOM" id="CLU_000445_69_12_0"/>
<dbReference type="Proteomes" id="UP000006860">
    <property type="component" value="Chromosome"/>
</dbReference>
<dbReference type="EMBL" id="CP002546">
    <property type="protein sequence ID" value="ADY59393.1"/>
    <property type="molecule type" value="Genomic_DNA"/>
</dbReference>
<accession>F0SG51</accession>
<dbReference type="PROSITE" id="PS50110">
    <property type="entry name" value="RESPONSE_REGULATORY"/>
    <property type="match status" value="1"/>
</dbReference>
<evidence type="ECO:0000259" key="2">
    <source>
        <dbReference type="PROSITE" id="PS50110"/>
    </source>
</evidence>
<dbReference type="InterPro" id="IPR001789">
    <property type="entry name" value="Sig_transdc_resp-reg_receiver"/>
</dbReference>
<dbReference type="Gene3D" id="3.40.50.2300">
    <property type="match status" value="1"/>
</dbReference>
<feature type="domain" description="Response regulatory" evidence="2">
    <location>
        <begin position="53"/>
        <end position="170"/>
    </location>
</feature>
<dbReference type="PANTHER" id="PTHR43228">
    <property type="entry name" value="TWO-COMPONENT RESPONSE REGULATOR"/>
    <property type="match status" value="1"/>
</dbReference>
<dbReference type="SUPFAM" id="SSF52172">
    <property type="entry name" value="CheY-like"/>
    <property type="match status" value="1"/>
</dbReference>
<dbReference type="PANTHER" id="PTHR43228:SF1">
    <property type="entry name" value="TWO-COMPONENT RESPONSE REGULATOR ARR22"/>
    <property type="match status" value="1"/>
</dbReference>
<reference evidence="4" key="1">
    <citation type="submission" date="2011-02" db="EMBL/GenBank/DDBJ databases">
        <title>The complete genome of Planctomyces brasiliensis DSM 5305.</title>
        <authorList>
            <person name="Lucas S."/>
            <person name="Copeland A."/>
            <person name="Lapidus A."/>
            <person name="Bruce D."/>
            <person name="Goodwin L."/>
            <person name="Pitluck S."/>
            <person name="Kyrpides N."/>
            <person name="Mavromatis K."/>
            <person name="Pagani I."/>
            <person name="Ivanova N."/>
            <person name="Ovchinnikova G."/>
            <person name="Lu M."/>
            <person name="Detter J.C."/>
            <person name="Han C."/>
            <person name="Land M."/>
            <person name="Hauser L."/>
            <person name="Markowitz V."/>
            <person name="Cheng J.-F."/>
            <person name="Hugenholtz P."/>
            <person name="Woyke T."/>
            <person name="Wu D."/>
            <person name="Tindall B."/>
            <person name="Pomrenke H.G."/>
            <person name="Brambilla E."/>
            <person name="Klenk H.-P."/>
            <person name="Eisen J.A."/>
        </authorList>
    </citation>
    <scope>NUCLEOTIDE SEQUENCE [LARGE SCALE GENOMIC DNA]</scope>
    <source>
        <strain evidence="4">ATCC 49424 / DSM 5305 / JCM 21570 / NBRC 103401 / IFAM 1448</strain>
    </source>
</reference>
<evidence type="ECO:0000313" key="3">
    <source>
        <dbReference type="EMBL" id="ADY59393.1"/>
    </source>
</evidence>
<dbReference type="AlphaFoldDB" id="F0SG51"/>
<feature type="modified residue" description="4-aspartylphosphate" evidence="1">
    <location>
        <position position="103"/>
    </location>
</feature>
<dbReference type="eggNOG" id="COG3706">
    <property type="taxonomic scope" value="Bacteria"/>
</dbReference>
<organism evidence="3 4">
    <name type="scientific">Rubinisphaera brasiliensis (strain ATCC 49424 / DSM 5305 / JCM 21570 / IAM 15109 / NBRC 103401 / IFAM 1448)</name>
    <name type="common">Planctomyces brasiliensis</name>
    <dbReference type="NCBI Taxonomy" id="756272"/>
    <lineage>
        <taxon>Bacteria</taxon>
        <taxon>Pseudomonadati</taxon>
        <taxon>Planctomycetota</taxon>
        <taxon>Planctomycetia</taxon>
        <taxon>Planctomycetales</taxon>
        <taxon>Planctomycetaceae</taxon>
        <taxon>Rubinisphaera</taxon>
    </lineage>
</organism>
<dbReference type="SMART" id="SM00448">
    <property type="entry name" value="REC"/>
    <property type="match status" value="1"/>
</dbReference>
<evidence type="ECO:0000313" key="4">
    <source>
        <dbReference type="Proteomes" id="UP000006860"/>
    </source>
</evidence>
<dbReference type="Pfam" id="PF00072">
    <property type="entry name" value="Response_reg"/>
    <property type="match status" value="1"/>
</dbReference>
<dbReference type="InterPro" id="IPR052048">
    <property type="entry name" value="ST_Response_Regulator"/>
</dbReference>
<gene>
    <name evidence="3" type="ordered locus">Plabr_1783</name>
</gene>
<dbReference type="InterPro" id="IPR011006">
    <property type="entry name" value="CheY-like_superfamily"/>
</dbReference>
<name>F0SG51_RUBBR</name>
<evidence type="ECO:0000256" key="1">
    <source>
        <dbReference type="PROSITE-ProRule" id="PRU00169"/>
    </source>
</evidence>
<proteinExistence type="predicted"/>
<sequence>MPFSHRGGIGKLGLRSNQQDRLPNGLALVGAQLYRRSFPQLAREKFRKLSMSKILVVDDSQTVRLVGRRIMSKFGFEVLEAEHGAAALNMVDQHPDVTAILLDWNMPVMDGLEFLKSLRALPLEKQPVVVMCTTENDMEHIMQAVEAGANEYIMKPFTEDIIRDKFQEVGVL</sequence>